<gene>
    <name evidence="1" type="ORF">HHU12_01090</name>
</gene>
<name>A0A7X9NZI5_9BACT</name>
<dbReference type="Proteomes" id="UP000576082">
    <property type="component" value="Unassembled WGS sequence"/>
</dbReference>
<comment type="caution">
    <text evidence="1">The sequence shown here is derived from an EMBL/GenBank/DDBJ whole genome shotgun (WGS) entry which is preliminary data.</text>
</comment>
<dbReference type="Pfam" id="PF20391">
    <property type="entry name" value="DUF6686"/>
    <property type="match status" value="1"/>
</dbReference>
<evidence type="ECO:0000313" key="2">
    <source>
        <dbReference type="Proteomes" id="UP000576082"/>
    </source>
</evidence>
<accession>A0A7X9NZI5</accession>
<dbReference type="AlphaFoldDB" id="A0A7X9NZI5"/>
<organism evidence="1 2">
    <name type="scientific">Flammeovirga aprica JL-4</name>
    <dbReference type="NCBI Taxonomy" id="694437"/>
    <lineage>
        <taxon>Bacteria</taxon>
        <taxon>Pseudomonadati</taxon>
        <taxon>Bacteroidota</taxon>
        <taxon>Cytophagia</taxon>
        <taxon>Cytophagales</taxon>
        <taxon>Flammeovirgaceae</taxon>
        <taxon>Flammeovirga</taxon>
    </lineage>
</organism>
<dbReference type="RefSeq" id="WP_169654293.1">
    <property type="nucleotide sequence ID" value="NZ_JABANE010000002.1"/>
</dbReference>
<dbReference type="EMBL" id="JABANE010000002">
    <property type="protein sequence ID" value="NME66545.1"/>
    <property type="molecule type" value="Genomic_DNA"/>
</dbReference>
<dbReference type="InterPro" id="IPR046508">
    <property type="entry name" value="DUF6686"/>
</dbReference>
<protein>
    <submittedName>
        <fullName evidence="1">Uncharacterized protein</fullName>
    </submittedName>
</protein>
<keyword evidence="2" id="KW-1185">Reference proteome</keyword>
<sequence length="107" mass="12606">MCRAKKLYSEKELIISQCQDCKKVGIQLKGLLFNFEQKEFFNYAKKVNSIDFNQHAFQFADDEMKLILKTKDKQVNYCLSHEEFEDLKTGMQIAILMIETEKILSKV</sequence>
<reference evidence="1 2" key="1">
    <citation type="submission" date="2020-04" db="EMBL/GenBank/DDBJ databases">
        <title>Flammeovirga sp. SR4, a novel species isolated from seawater.</title>
        <authorList>
            <person name="Wang X."/>
        </authorList>
    </citation>
    <scope>NUCLEOTIDE SEQUENCE [LARGE SCALE GENOMIC DNA]</scope>
    <source>
        <strain evidence="1 2">ATCC 23126</strain>
    </source>
</reference>
<evidence type="ECO:0000313" key="1">
    <source>
        <dbReference type="EMBL" id="NME66545.1"/>
    </source>
</evidence>
<proteinExistence type="predicted"/>